<sequence>MTLSFQKTRLAPTPSGYLHIGNVVSFLITCSLARHHGAKVLLRIDDLDQKRTRTKYIQDIFDTMEFLEIPYDEGPRSVKDLLHEFSQGHRMDLYEGMLEYLREKDLVFGCDCSRKKLRENHPKGWYTGTCLQRHLHLDSKDISWRLNALHQEQQQIKTFPDTVRTCILPRSMNYFVVRKKDGDPAYQLTSLADDIYFGVDLIVRGEDLWSSSCAQIQLSGYLPEDPLSQVTFFHHPLVKEGKQKLSKSDGAMAITTMREKGMSKADIYQLAGRHLGLNGPVNTLSEFEAAYMENLKRNPLNHHNPE</sequence>
<keyword evidence="5 7" id="KW-0067">ATP-binding</keyword>
<keyword evidence="2" id="KW-0479">Metal-binding</keyword>
<dbReference type="InterPro" id="IPR014729">
    <property type="entry name" value="Rossmann-like_a/b/a_fold"/>
</dbReference>
<dbReference type="SUPFAM" id="SSF52374">
    <property type="entry name" value="Nucleotidylyl transferase"/>
    <property type="match status" value="1"/>
</dbReference>
<evidence type="ECO:0000256" key="4">
    <source>
        <dbReference type="ARBA" id="ARBA00022833"/>
    </source>
</evidence>
<dbReference type="PROSITE" id="PS00178">
    <property type="entry name" value="AA_TRNA_LIGASE_I"/>
    <property type="match status" value="1"/>
</dbReference>
<evidence type="ECO:0000256" key="5">
    <source>
        <dbReference type="ARBA" id="ARBA00022840"/>
    </source>
</evidence>
<reference evidence="9 10" key="1">
    <citation type="submission" date="2020-03" db="EMBL/GenBank/DDBJ databases">
        <title>Cyclobacterium plantarum sp. nov., a marine bacterium isolated from a coastal-marine wetland.</title>
        <authorList>
            <person name="Sanchez-Porro C."/>
            <person name="Ventosa A."/>
            <person name="Amoozegar M."/>
        </authorList>
    </citation>
    <scope>NUCLEOTIDE SEQUENCE [LARGE SCALE GENOMIC DNA]</scope>
    <source>
        <strain evidence="9 10">GBPx2</strain>
    </source>
</reference>
<dbReference type="Gene3D" id="3.40.50.620">
    <property type="entry name" value="HUPs"/>
    <property type="match status" value="1"/>
</dbReference>
<keyword evidence="3 7" id="KW-0547">Nucleotide-binding</keyword>
<keyword evidence="7" id="KW-0648">Protein biosynthesis</keyword>
<accession>A0ABX0H1H2</accession>
<dbReference type="PANTHER" id="PTHR43311">
    <property type="entry name" value="GLUTAMATE--TRNA LIGASE"/>
    <property type="match status" value="1"/>
</dbReference>
<gene>
    <name evidence="9" type="ORF">G9Q97_02310</name>
</gene>
<dbReference type="PRINTS" id="PR00987">
    <property type="entry name" value="TRNASYNTHGLU"/>
</dbReference>
<evidence type="ECO:0000256" key="7">
    <source>
        <dbReference type="RuleBase" id="RU363037"/>
    </source>
</evidence>
<comment type="caution">
    <text evidence="9">The sequence shown here is derived from an EMBL/GenBank/DDBJ whole genome shotgun (WGS) entry which is preliminary data.</text>
</comment>
<dbReference type="InterPro" id="IPR000924">
    <property type="entry name" value="Glu/Gln-tRNA-synth"/>
</dbReference>
<proteinExistence type="inferred from homology"/>
<dbReference type="InterPro" id="IPR049940">
    <property type="entry name" value="GluQ/Sye"/>
</dbReference>
<evidence type="ECO:0000313" key="9">
    <source>
        <dbReference type="EMBL" id="NHE55641.1"/>
    </source>
</evidence>
<dbReference type="RefSeq" id="WP_166142718.1">
    <property type="nucleotide sequence ID" value="NZ_JAANYN010000001.1"/>
</dbReference>
<comment type="similarity">
    <text evidence="7">Belongs to the class-I aminoacyl-tRNA synthetase family.</text>
</comment>
<name>A0ABX0H1H2_9BACT</name>
<dbReference type="PANTHER" id="PTHR43311:SF1">
    <property type="entry name" value="GLUTAMYL-Q TRNA(ASP) SYNTHETASE"/>
    <property type="match status" value="1"/>
</dbReference>
<keyword evidence="4" id="KW-0862">Zinc</keyword>
<feature type="domain" description="Glutamyl/glutaminyl-tRNA synthetase class Ib catalytic" evidence="8">
    <location>
        <begin position="7"/>
        <end position="264"/>
    </location>
</feature>
<evidence type="ECO:0000259" key="8">
    <source>
        <dbReference type="Pfam" id="PF00749"/>
    </source>
</evidence>
<keyword evidence="1 7" id="KW-0436">Ligase</keyword>
<organism evidence="9 10">
    <name type="scientific">Cyclobacterium plantarum</name>
    <dbReference type="NCBI Taxonomy" id="2716263"/>
    <lineage>
        <taxon>Bacteria</taxon>
        <taxon>Pseudomonadati</taxon>
        <taxon>Bacteroidota</taxon>
        <taxon>Cytophagia</taxon>
        <taxon>Cytophagales</taxon>
        <taxon>Cyclobacteriaceae</taxon>
        <taxon>Cyclobacterium</taxon>
    </lineage>
</organism>
<dbReference type="EMBL" id="JAANYN010000001">
    <property type="protein sequence ID" value="NHE55641.1"/>
    <property type="molecule type" value="Genomic_DNA"/>
</dbReference>
<dbReference type="Proteomes" id="UP000649799">
    <property type="component" value="Unassembled WGS sequence"/>
</dbReference>
<protein>
    <submittedName>
        <fullName evidence="9">tRNA glutamyl-Q synthetase</fullName>
    </submittedName>
</protein>
<evidence type="ECO:0000256" key="6">
    <source>
        <dbReference type="ARBA" id="ARBA00023146"/>
    </source>
</evidence>
<dbReference type="Pfam" id="PF00749">
    <property type="entry name" value="tRNA-synt_1c"/>
    <property type="match status" value="1"/>
</dbReference>
<keyword evidence="6 7" id="KW-0030">Aminoacyl-tRNA synthetase</keyword>
<evidence type="ECO:0000256" key="2">
    <source>
        <dbReference type="ARBA" id="ARBA00022723"/>
    </source>
</evidence>
<evidence type="ECO:0000256" key="1">
    <source>
        <dbReference type="ARBA" id="ARBA00022598"/>
    </source>
</evidence>
<dbReference type="InterPro" id="IPR001412">
    <property type="entry name" value="aa-tRNA-synth_I_CS"/>
</dbReference>
<evidence type="ECO:0000313" key="10">
    <source>
        <dbReference type="Proteomes" id="UP000649799"/>
    </source>
</evidence>
<evidence type="ECO:0000256" key="3">
    <source>
        <dbReference type="ARBA" id="ARBA00022741"/>
    </source>
</evidence>
<keyword evidence="10" id="KW-1185">Reference proteome</keyword>
<dbReference type="InterPro" id="IPR020058">
    <property type="entry name" value="Glu/Gln-tRNA-synth_Ib_cat-dom"/>
</dbReference>